<reference evidence="1 2" key="1">
    <citation type="submission" date="2018-08" db="EMBL/GenBank/DDBJ databases">
        <title>Aphanomyces genome sequencing and annotation.</title>
        <authorList>
            <person name="Minardi D."/>
            <person name="Oidtmann B."/>
            <person name="Van Der Giezen M."/>
            <person name="Studholme D.J."/>
        </authorList>
    </citation>
    <scope>NUCLEOTIDE SEQUENCE [LARGE SCALE GENOMIC DNA]</scope>
    <source>
        <strain evidence="1 2">Kv</strain>
    </source>
</reference>
<accession>A0A397B0S1</accession>
<dbReference type="AlphaFoldDB" id="A0A397B0S1"/>
<name>A0A397B0S1_APHAT</name>
<dbReference type="Proteomes" id="UP000265427">
    <property type="component" value="Unassembled WGS sequence"/>
</dbReference>
<evidence type="ECO:0000313" key="2">
    <source>
        <dbReference type="Proteomes" id="UP000265427"/>
    </source>
</evidence>
<dbReference type="EMBL" id="QUSZ01004791">
    <property type="protein sequence ID" value="RHY12756.1"/>
    <property type="molecule type" value="Genomic_DNA"/>
</dbReference>
<organism evidence="1 2">
    <name type="scientific">Aphanomyces astaci</name>
    <name type="common">Crayfish plague agent</name>
    <dbReference type="NCBI Taxonomy" id="112090"/>
    <lineage>
        <taxon>Eukaryota</taxon>
        <taxon>Sar</taxon>
        <taxon>Stramenopiles</taxon>
        <taxon>Oomycota</taxon>
        <taxon>Saprolegniomycetes</taxon>
        <taxon>Saprolegniales</taxon>
        <taxon>Verrucalvaceae</taxon>
        <taxon>Aphanomyces</taxon>
    </lineage>
</organism>
<comment type="caution">
    <text evidence="1">The sequence shown here is derived from an EMBL/GenBank/DDBJ whole genome shotgun (WGS) entry which is preliminary data.</text>
</comment>
<evidence type="ECO:0000313" key="1">
    <source>
        <dbReference type="EMBL" id="RHY12756.1"/>
    </source>
</evidence>
<proteinExistence type="predicted"/>
<sequence>MVAWAVGPGLKRVALYDGIGDPKGTMGTQEHNDVDVPEKEVSTSRGYPSLGGALDGGPKELLAVFTEAAVEGETKAFLTYGLDLFAVVYDAE</sequence>
<protein>
    <submittedName>
        <fullName evidence="1">Uncharacterized protein</fullName>
    </submittedName>
</protein>
<gene>
    <name evidence="1" type="ORF">DYB36_005650</name>
</gene>